<dbReference type="PANTHER" id="PTHR30531">
    <property type="entry name" value="FLAGELLAR BIOSYNTHETIC PROTEIN FLHB"/>
    <property type="match status" value="1"/>
</dbReference>
<dbReference type="Gene3D" id="6.10.250.2080">
    <property type="match status" value="1"/>
</dbReference>
<dbReference type="InterPro" id="IPR006135">
    <property type="entry name" value="T3SS_substrate_exporter"/>
</dbReference>
<sequence length="358" mass="39445">MAEGDQEDRTEAPTARRLAKAREDGDVAQSRELQMVAGFGGGVLALLTAVVLGTPRFTHDMIALFESIGSIELDVGSTLRLARTFGGAGLLLLLPVGLGALVATLGVGFAQTGFLIYPGGLTPKLEKLDPRRGLSRLFGLDGVMEGARSCVKFVAFGVVVWWLMHTVLRDVMREASLDVSQQMHIIMRHVLRAALAMIGLQGAIAGLDTLWVRWRRTSKLRMSRQDLKDEHRQSEGDPLVKGRLRQIRMRAARRRMMEAVPKASVIITNPTHYAVALSYEQGSGAAPRIVAKGVDDVAWRIREKAREHRIPIVPNPPVARALYAMPLDSEIPREHFRVVAGIIAYVMKQKREAAGRRL</sequence>
<evidence type="ECO:0000313" key="4">
    <source>
        <dbReference type="EMBL" id="NVN40912.1"/>
    </source>
</evidence>
<dbReference type="RefSeq" id="WP_176613844.1">
    <property type="nucleotide sequence ID" value="NZ_JABXXR010000074.1"/>
</dbReference>
<reference evidence="4 5" key="1">
    <citation type="submission" date="2020-06" db="EMBL/GenBank/DDBJ databases">
        <title>Description of novel acetic acid bacteria.</title>
        <authorList>
            <person name="Sombolestani A."/>
        </authorList>
    </citation>
    <scope>NUCLEOTIDE SEQUENCE [LARGE SCALE GENOMIC DNA]</scope>
    <source>
        <strain evidence="4 5">LMG 27010</strain>
    </source>
</reference>
<feature type="region of interest" description="Disordered" evidence="2">
    <location>
        <begin position="1"/>
        <end position="23"/>
    </location>
</feature>
<keyword evidence="5" id="KW-1185">Reference proteome</keyword>
<dbReference type="GO" id="GO:0005886">
    <property type="term" value="C:plasma membrane"/>
    <property type="evidence" value="ECO:0007669"/>
    <property type="project" value="TreeGrafter"/>
</dbReference>
<dbReference type="Pfam" id="PF01312">
    <property type="entry name" value="Bac_export_2"/>
    <property type="match status" value="1"/>
</dbReference>
<evidence type="ECO:0000313" key="5">
    <source>
        <dbReference type="Proteomes" id="UP000585665"/>
    </source>
</evidence>
<dbReference type="SUPFAM" id="SSF160544">
    <property type="entry name" value="EscU C-terminal domain-like"/>
    <property type="match status" value="1"/>
</dbReference>
<keyword evidence="3" id="KW-0472">Membrane</keyword>
<comment type="caution">
    <text evidence="4">The sequence shown here is derived from an EMBL/GenBank/DDBJ whole genome shotgun (WGS) entry which is preliminary data.</text>
</comment>
<dbReference type="Gene3D" id="3.40.1690.10">
    <property type="entry name" value="secretion proteins EscU"/>
    <property type="match status" value="1"/>
</dbReference>
<evidence type="ECO:0000256" key="3">
    <source>
        <dbReference type="SAM" id="Phobius"/>
    </source>
</evidence>
<name>A0A850PG96_9PROT</name>
<dbReference type="InterPro" id="IPR029025">
    <property type="entry name" value="T3SS_substrate_exporter_C"/>
</dbReference>
<dbReference type="GO" id="GO:0009306">
    <property type="term" value="P:protein secretion"/>
    <property type="evidence" value="ECO:0007669"/>
    <property type="project" value="InterPro"/>
</dbReference>
<evidence type="ECO:0000256" key="2">
    <source>
        <dbReference type="SAM" id="MobiDB-lite"/>
    </source>
</evidence>
<accession>A0A850PG96</accession>
<feature type="transmembrane region" description="Helical" evidence="3">
    <location>
        <begin position="193"/>
        <end position="214"/>
    </location>
</feature>
<keyword evidence="3" id="KW-0812">Transmembrane</keyword>
<feature type="transmembrane region" description="Helical" evidence="3">
    <location>
        <begin position="33"/>
        <end position="52"/>
    </location>
</feature>
<comment type="similarity">
    <text evidence="1">Belongs to the type III secretion exporter family.</text>
</comment>
<proteinExistence type="inferred from homology"/>
<dbReference type="EMBL" id="JABXXR010000074">
    <property type="protein sequence ID" value="NVN40912.1"/>
    <property type="molecule type" value="Genomic_DNA"/>
</dbReference>
<gene>
    <name evidence="4" type="ORF">HUK82_10095</name>
</gene>
<dbReference type="Proteomes" id="UP000585665">
    <property type="component" value="Unassembled WGS sequence"/>
</dbReference>
<dbReference type="PANTHER" id="PTHR30531:SF12">
    <property type="entry name" value="FLAGELLAR BIOSYNTHETIC PROTEIN FLHB"/>
    <property type="match status" value="1"/>
</dbReference>
<keyword evidence="3" id="KW-1133">Transmembrane helix</keyword>
<protein>
    <submittedName>
        <fullName evidence="4">EscU/YscU/HrcU family type III secretion system export apparatus switch protein</fullName>
    </submittedName>
</protein>
<feature type="transmembrane region" description="Helical" evidence="3">
    <location>
        <begin position="90"/>
        <end position="117"/>
    </location>
</feature>
<evidence type="ECO:0000256" key="1">
    <source>
        <dbReference type="ARBA" id="ARBA00010690"/>
    </source>
</evidence>
<organism evidence="4 5">
    <name type="scientific">Ameyamaea chiangmaiensis</name>
    <dbReference type="NCBI Taxonomy" id="442969"/>
    <lineage>
        <taxon>Bacteria</taxon>
        <taxon>Pseudomonadati</taxon>
        <taxon>Pseudomonadota</taxon>
        <taxon>Alphaproteobacteria</taxon>
        <taxon>Acetobacterales</taxon>
        <taxon>Acetobacteraceae</taxon>
        <taxon>Ameyamaea</taxon>
    </lineage>
</organism>
<dbReference type="AlphaFoldDB" id="A0A850PG96"/>
<dbReference type="PRINTS" id="PR00950">
    <property type="entry name" value="TYPE3IMSPROT"/>
</dbReference>